<keyword evidence="1 3" id="KW-0597">Phosphoprotein</keyword>
<keyword evidence="2" id="KW-0238">DNA-binding</keyword>
<dbReference type="InterPro" id="IPR001789">
    <property type="entry name" value="Sig_transdc_resp-reg_receiver"/>
</dbReference>
<organism evidence="7">
    <name type="scientific">uncultured Rubrobacteraceae bacterium</name>
    <dbReference type="NCBI Taxonomy" id="349277"/>
    <lineage>
        <taxon>Bacteria</taxon>
        <taxon>Bacillati</taxon>
        <taxon>Actinomycetota</taxon>
        <taxon>Rubrobacteria</taxon>
        <taxon>Rubrobacterales</taxon>
        <taxon>Rubrobacteraceae</taxon>
        <taxon>environmental samples</taxon>
    </lineage>
</organism>
<dbReference type="CDD" id="cd06170">
    <property type="entry name" value="LuxR_C_like"/>
    <property type="match status" value="1"/>
</dbReference>
<dbReference type="PANTHER" id="PTHR43214">
    <property type="entry name" value="TWO-COMPONENT RESPONSE REGULATOR"/>
    <property type="match status" value="1"/>
</dbReference>
<dbReference type="CDD" id="cd17535">
    <property type="entry name" value="REC_NarL-like"/>
    <property type="match status" value="1"/>
</dbReference>
<dbReference type="SUPFAM" id="SSF46894">
    <property type="entry name" value="C-terminal effector domain of the bipartite response regulators"/>
    <property type="match status" value="1"/>
</dbReference>
<protein>
    <recommendedName>
        <fullName evidence="8">Two-component transcriptional response regulator, LuxR family</fullName>
    </recommendedName>
</protein>
<dbReference type="InterPro" id="IPR011006">
    <property type="entry name" value="CheY-like_superfamily"/>
</dbReference>
<dbReference type="InterPro" id="IPR039420">
    <property type="entry name" value="WalR-like"/>
</dbReference>
<evidence type="ECO:0000259" key="5">
    <source>
        <dbReference type="PROSITE" id="PS50043"/>
    </source>
</evidence>
<evidence type="ECO:0000313" key="7">
    <source>
        <dbReference type="EMBL" id="CAA9436897.1"/>
    </source>
</evidence>
<dbReference type="InterPro" id="IPR000792">
    <property type="entry name" value="Tscrpt_reg_LuxR_C"/>
</dbReference>
<dbReference type="GO" id="GO:0000160">
    <property type="term" value="P:phosphorelay signal transduction system"/>
    <property type="evidence" value="ECO:0007669"/>
    <property type="project" value="InterPro"/>
</dbReference>
<gene>
    <name evidence="7" type="ORF">AVDCRST_MAG03-3677</name>
</gene>
<feature type="domain" description="Response regulatory" evidence="6">
    <location>
        <begin position="17"/>
        <end position="133"/>
    </location>
</feature>
<evidence type="ECO:0000256" key="4">
    <source>
        <dbReference type="SAM" id="MobiDB-lite"/>
    </source>
</evidence>
<evidence type="ECO:0000256" key="3">
    <source>
        <dbReference type="PROSITE-ProRule" id="PRU00169"/>
    </source>
</evidence>
<dbReference type="InterPro" id="IPR058245">
    <property type="entry name" value="NreC/VraR/RcsB-like_REC"/>
</dbReference>
<feature type="domain" description="HTH luxR-type" evidence="5">
    <location>
        <begin position="165"/>
        <end position="230"/>
    </location>
</feature>
<feature type="region of interest" description="Disordered" evidence="4">
    <location>
        <begin position="154"/>
        <end position="175"/>
    </location>
</feature>
<sequence length="238" mass="25992">MEGNEASGLNEGRTTTRLVIVDDHDLAREGIKDMLLDETDIEVVGEAANGREALLVCSRTRPDMLLMDVRMPEMDGLAATSEIKKRYPETSVLMVTMHENPDYLLEALKAGAAGYVLKDAPQEEVVEAVRRVREGESSLDSELAARLLRRLAAGEGAKGPRRPAGGPSSGQLTPREFEVLRLMKRGLTNRQIAEELVISLGTAKNHVEHIIAKLGTSDRTQAVVKALELGILDLNTEE</sequence>
<dbReference type="InterPro" id="IPR016032">
    <property type="entry name" value="Sig_transdc_resp-reg_C-effctor"/>
</dbReference>
<feature type="modified residue" description="4-aspartylphosphate" evidence="3">
    <location>
        <position position="68"/>
    </location>
</feature>
<dbReference type="PROSITE" id="PS50110">
    <property type="entry name" value="RESPONSE_REGULATORY"/>
    <property type="match status" value="1"/>
</dbReference>
<evidence type="ECO:0000259" key="6">
    <source>
        <dbReference type="PROSITE" id="PS50110"/>
    </source>
</evidence>
<accession>A0A6J4Q9L6</accession>
<dbReference type="SMART" id="SM00421">
    <property type="entry name" value="HTH_LUXR"/>
    <property type="match status" value="1"/>
</dbReference>
<dbReference type="EMBL" id="CADCUT010000216">
    <property type="protein sequence ID" value="CAA9436897.1"/>
    <property type="molecule type" value="Genomic_DNA"/>
</dbReference>
<dbReference type="Gene3D" id="3.40.50.2300">
    <property type="match status" value="1"/>
</dbReference>
<dbReference type="PRINTS" id="PR00038">
    <property type="entry name" value="HTHLUXR"/>
</dbReference>
<dbReference type="AlphaFoldDB" id="A0A6J4Q9L6"/>
<dbReference type="Pfam" id="PF00072">
    <property type="entry name" value="Response_reg"/>
    <property type="match status" value="1"/>
</dbReference>
<proteinExistence type="predicted"/>
<dbReference type="GO" id="GO:0006355">
    <property type="term" value="P:regulation of DNA-templated transcription"/>
    <property type="evidence" value="ECO:0007669"/>
    <property type="project" value="InterPro"/>
</dbReference>
<evidence type="ECO:0000256" key="2">
    <source>
        <dbReference type="ARBA" id="ARBA00023125"/>
    </source>
</evidence>
<dbReference type="PANTHER" id="PTHR43214:SF43">
    <property type="entry name" value="TWO-COMPONENT RESPONSE REGULATOR"/>
    <property type="match status" value="1"/>
</dbReference>
<evidence type="ECO:0000256" key="1">
    <source>
        <dbReference type="ARBA" id="ARBA00022553"/>
    </source>
</evidence>
<dbReference type="PROSITE" id="PS50043">
    <property type="entry name" value="HTH_LUXR_2"/>
    <property type="match status" value="1"/>
</dbReference>
<dbReference type="GO" id="GO:0003677">
    <property type="term" value="F:DNA binding"/>
    <property type="evidence" value="ECO:0007669"/>
    <property type="project" value="UniProtKB-KW"/>
</dbReference>
<dbReference type="Pfam" id="PF00196">
    <property type="entry name" value="GerE"/>
    <property type="match status" value="1"/>
</dbReference>
<name>A0A6J4Q9L6_9ACTN</name>
<evidence type="ECO:0008006" key="8">
    <source>
        <dbReference type="Google" id="ProtNLM"/>
    </source>
</evidence>
<dbReference type="SMART" id="SM00448">
    <property type="entry name" value="REC"/>
    <property type="match status" value="1"/>
</dbReference>
<reference evidence="7" key="1">
    <citation type="submission" date="2020-02" db="EMBL/GenBank/DDBJ databases">
        <authorList>
            <person name="Meier V. D."/>
        </authorList>
    </citation>
    <scope>NUCLEOTIDE SEQUENCE</scope>
    <source>
        <strain evidence="7">AVDCRST_MAG03</strain>
    </source>
</reference>
<dbReference type="SUPFAM" id="SSF52172">
    <property type="entry name" value="CheY-like"/>
    <property type="match status" value="1"/>
</dbReference>